<evidence type="ECO:0000313" key="3">
    <source>
        <dbReference type="Proteomes" id="UP000310314"/>
    </source>
</evidence>
<dbReference type="CDD" id="cd04301">
    <property type="entry name" value="NAT_SF"/>
    <property type="match status" value="1"/>
</dbReference>
<proteinExistence type="predicted"/>
<reference evidence="2 3" key="1">
    <citation type="submission" date="2019-05" db="EMBL/GenBank/DDBJ databases">
        <authorList>
            <person name="Zhang J.-Y."/>
            <person name="Feg X."/>
            <person name="Du Z.-J."/>
        </authorList>
    </citation>
    <scope>NUCLEOTIDE SEQUENCE [LARGE SCALE GENOMIC DNA]</scope>
    <source>
        <strain evidence="2 3">RZ26</strain>
    </source>
</reference>
<dbReference type="InterPro" id="IPR016181">
    <property type="entry name" value="Acyl_CoA_acyltransferase"/>
</dbReference>
<keyword evidence="2" id="KW-0808">Transferase</keyword>
<comment type="caution">
    <text evidence="2">The sequence shown here is derived from an EMBL/GenBank/DDBJ whole genome shotgun (WGS) entry which is preliminary data.</text>
</comment>
<sequence length="126" mass="14675">MVWPLRHEVMWPDMPFDFVKLPEDSNGTHFGLFVANELVSIASLFKTGEGIAQFRKFATKIEEQGKGYGTKLLLHLIENAQEKGFHTLWCNARVDKTNFYKKFGMLETEKTYTKQNIKFVILRMVL</sequence>
<dbReference type="PROSITE" id="PS51186">
    <property type="entry name" value="GNAT"/>
    <property type="match status" value="1"/>
</dbReference>
<name>A0A5S3PSA2_9FLAO</name>
<keyword evidence="3" id="KW-1185">Reference proteome</keyword>
<dbReference type="EMBL" id="VATY01000002">
    <property type="protein sequence ID" value="TMM57541.1"/>
    <property type="molecule type" value="Genomic_DNA"/>
</dbReference>
<gene>
    <name evidence="2" type="ORF">FEE95_13760</name>
</gene>
<dbReference type="OrthoDB" id="1178186at2"/>
<feature type="domain" description="N-acetyltransferase" evidence="1">
    <location>
        <begin position="1"/>
        <end position="126"/>
    </location>
</feature>
<dbReference type="InterPro" id="IPR000182">
    <property type="entry name" value="GNAT_dom"/>
</dbReference>
<organism evidence="2 3">
    <name type="scientific">Maribacter algarum</name>
    <name type="common">ex Zhang et al. 2020</name>
    <dbReference type="NCBI Taxonomy" id="2578118"/>
    <lineage>
        <taxon>Bacteria</taxon>
        <taxon>Pseudomonadati</taxon>
        <taxon>Bacteroidota</taxon>
        <taxon>Flavobacteriia</taxon>
        <taxon>Flavobacteriales</taxon>
        <taxon>Flavobacteriaceae</taxon>
        <taxon>Maribacter</taxon>
    </lineage>
</organism>
<dbReference type="AlphaFoldDB" id="A0A5S3PSA2"/>
<dbReference type="Pfam" id="PF00583">
    <property type="entry name" value="Acetyltransf_1"/>
    <property type="match status" value="1"/>
</dbReference>
<dbReference type="SUPFAM" id="SSF55729">
    <property type="entry name" value="Acyl-CoA N-acyltransferases (Nat)"/>
    <property type="match status" value="1"/>
</dbReference>
<dbReference type="GO" id="GO:0016747">
    <property type="term" value="F:acyltransferase activity, transferring groups other than amino-acyl groups"/>
    <property type="evidence" value="ECO:0007669"/>
    <property type="project" value="InterPro"/>
</dbReference>
<evidence type="ECO:0000259" key="1">
    <source>
        <dbReference type="PROSITE" id="PS51186"/>
    </source>
</evidence>
<dbReference type="RefSeq" id="WP_138658560.1">
    <property type="nucleotide sequence ID" value="NZ_VATY01000002.1"/>
</dbReference>
<dbReference type="Proteomes" id="UP000310314">
    <property type="component" value="Unassembled WGS sequence"/>
</dbReference>
<accession>A0A5S3PSA2</accession>
<dbReference type="Gene3D" id="3.40.630.30">
    <property type="match status" value="1"/>
</dbReference>
<evidence type="ECO:0000313" key="2">
    <source>
        <dbReference type="EMBL" id="TMM57541.1"/>
    </source>
</evidence>
<protein>
    <submittedName>
        <fullName evidence="2">GNAT family N-acetyltransferase</fullName>
    </submittedName>
</protein>